<proteinExistence type="predicted"/>
<gene>
    <name evidence="3" type="ORF">EFY87_19230</name>
</gene>
<protein>
    <submittedName>
        <fullName evidence="3">SseB family protein</fullName>
    </submittedName>
</protein>
<feature type="compositionally biased region" description="Basic and acidic residues" evidence="1">
    <location>
        <begin position="1"/>
        <end position="13"/>
    </location>
</feature>
<evidence type="ECO:0000259" key="2">
    <source>
        <dbReference type="Pfam" id="PF07179"/>
    </source>
</evidence>
<organism evidence="3 4">
    <name type="scientific">Flexivirga caeni</name>
    <dbReference type="NCBI Taxonomy" id="2294115"/>
    <lineage>
        <taxon>Bacteria</taxon>
        <taxon>Bacillati</taxon>
        <taxon>Actinomycetota</taxon>
        <taxon>Actinomycetes</taxon>
        <taxon>Micrococcales</taxon>
        <taxon>Dermacoccaceae</taxon>
        <taxon>Flexivirga</taxon>
    </lineage>
</organism>
<dbReference type="RefSeq" id="WP_123273098.1">
    <property type="nucleotide sequence ID" value="NZ_RJJQ01000029.1"/>
</dbReference>
<comment type="caution">
    <text evidence="3">The sequence shown here is derived from an EMBL/GenBank/DDBJ whole genome shotgun (WGS) entry which is preliminary data.</text>
</comment>
<dbReference type="AlphaFoldDB" id="A0A3M9LWX2"/>
<evidence type="ECO:0000256" key="1">
    <source>
        <dbReference type="SAM" id="MobiDB-lite"/>
    </source>
</evidence>
<name>A0A3M9LWX2_9MICO</name>
<feature type="region of interest" description="Disordered" evidence="1">
    <location>
        <begin position="1"/>
        <end position="34"/>
    </location>
</feature>
<dbReference type="InterPro" id="IPR009839">
    <property type="entry name" value="SseB_N"/>
</dbReference>
<dbReference type="Pfam" id="PF07179">
    <property type="entry name" value="SseB"/>
    <property type="match status" value="1"/>
</dbReference>
<evidence type="ECO:0000313" key="4">
    <source>
        <dbReference type="Proteomes" id="UP000271678"/>
    </source>
</evidence>
<feature type="compositionally biased region" description="Polar residues" evidence="1">
    <location>
        <begin position="15"/>
        <end position="26"/>
    </location>
</feature>
<reference evidence="3 4" key="1">
    <citation type="submission" date="2018-11" db="EMBL/GenBank/DDBJ databases">
        <title>Draft genome of Simplicispira Flexivirga sp. BO-16.</title>
        <authorList>
            <person name="Im W.T."/>
        </authorList>
    </citation>
    <scope>NUCLEOTIDE SEQUENCE [LARGE SCALE GENOMIC DNA]</scope>
    <source>
        <strain evidence="3 4">BO-16</strain>
    </source>
</reference>
<dbReference type="Proteomes" id="UP000271678">
    <property type="component" value="Unassembled WGS sequence"/>
</dbReference>
<sequence>MTDASRELPEHFDSAGQTFSGRSLTGTGFDDDDGSIDPQLAAALRHPEDEVQLMTALARARLLVPVVAALAEADESGELVVEKNTEMAVVTLTAPSGERAMPVFTDTAALAAWDPSARPSPVRAEVAAQAAIAEQCDVLVLDLATRSLVVRPSMLWALAQRMTWHPPHLDGHVREAISKAVADESDVAEARCEPGSAPGELRVVLAVRPGLTQQALQTVAQRIGERIATDGEARARIDGLAFSIVSAGA</sequence>
<feature type="domain" description="SseB protein N-terminal" evidence="2">
    <location>
        <begin position="40"/>
        <end position="157"/>
    </location>
</feature>
<evidence type="ECO:0000313" key="3">
    <source>
        <dbReference type="EMBL" id="RNI17732.1"/>
    </source>
</evidence>
<dbReference type="EMBL" id="RJJQ01000029">
    <property type="protein sequence ID" value="RNI17732.1"/>
    <property type="molecule type" value="Genomic_DNA"/>
</dbReference>
<keyword evidence="4" id="KW-1185">Reference proteome</keyword>
<accession>A0A3M9LWX2</accession>
<dbReference type="OrthoDB" id="5188303at2"/>